<gene>
    <name evidence="9" type="ORF">CTAYLR_004396</name>
</gene>
<feature type="domain" description="VPS28 C-terminal" evidence="7">
    <location>
        <begin position="112"/>
        <end position="216"/>
    </location>
</feature>
<reference evidence="9" key="1">
    <citation type="submission" date="2023-01" db="EMBL/GenBank/DDBJ databases">
        <title>Metagenome sequencing of chrysophaentin producing Chrysophaeum taylorii.</title>
        <authorList>
            <person name="Davison J."/>
            <person name="Bewley C."/>
        </authorList>
    </citation>
    <scope>NUCLEOTIDE SEQUENCE</scope>
    <source>
        <strain evidence="9">NIES-1699</strain>
    </source>
</reference>
<dbReference type="InterPro" id="IPR037206">
    <property type="entry name" value="VPS28_C_sf"/>
</dbReference>
<dbReference type="PROSITE" id="PS51310">
    <property type="entry name" value="VPS28_C"/>
    <property type="match status" value="1"/>
</dbReference>
<dbReference type="Pfam" id="PF03997">
    <property type="entry name" value="VPS28"/>
    <property type="match status" value="1"/>
</dbReference>
<dbReference type="InterPro" id="IPR038358">
    <property type="entry name" value="VPS28_N_sf"/>
</dbReference>
<dbReference type="Proteomes" id="UP001230188">
    <property type="component" value="Unassembled WGS sequence"/>
</dbReference>
<dbReference type="EMBL" id="JAQMWT010000059">
    <property type="protein sequence ID" value="KAJ8611956.1"/>
    <property type="molecule type" value="Genomic_DNA"/>
</dbReference>
<evidence type="ECO:0000256" key="5">
    <source>
        <dbReference type="PIRNR" id="PIRNR017535"/>
    </source>
</evidence>
<dbReference type="Gene3D" id="1.20.120.1130">
    <property type="match status" value="1"/>
</dbReference>
<evidence type="ECO:0000313" key="10">
    <source>
        <dbReference type="Proteomes" id="UP001230188"/>
    </source>
</evidence>
<evidence type="ECO:0000256" key="3">
    <source>
        <dbReference type="ARBA" id="ARBA00022753"/>
    </source>
</evidence>
<dbReference type="InterPro" id="IPR017898">
    <property type="entry name" value="VPS28_N"/>
</dbReference>
<dbReference type="PROSITE" id="PS51313">
    <property type="entry name" value="VPS28_N"/>
    <property type="match status" value="1"/>
</dbReference>
<dbReference type="PANTHER" id="PTHR12937">
    <property type="entry name" value="VACUOLAR PROTEIN SORTING 28, ISOFORM 2 VPS28"/>
    <property type="match status" value="1"/>
</dbReference>
<proteinExistence type="inferred from homology"/>
<comment type="caution">
    <text evidence="9">The sequence shown here is derived from an EMBL/GenBank/DDBJ whole genome shotgun (WGS) entry which is preliminary data.</text>
</comment>
<dbReference type="AlphaFoldDB" id="A0AAD7XPI3"/>
<name>A0AAD7XPI3_9STRA</name>
<evidence type="ECO:0000313" key="9">
    <source>
        <dbReference type="EMBL" id="KAJ8611956.1"/>
    </source>
</evidence>
<dbReference type="InterPro" id="IPR037202">
    <property type="entry name" value="ESCRT_assembly_dom"/>
</dbReference>
<comment type="function">
    <text evidence="5">Component of the ESCRT-I complex (endosomal sorting complex required for transport I), a regulator of vesicular trafficking process.</text>
</comment>
<dbReference type="GO" id="GO:0043328">
    <property type="term" value="P:protein transport to vacuole involved in ubiquitin-dependent protein catabolic process via the multivesicular body sorting pathway"/>
    <property type="evidence" value="ECO:0007669"/>
    <property type="project" value="TreeGrafter"/>
</dbReference>
<dbReference type="InterPro" id="IPR017899">
    <property type="entry name" value="VPS28_C"/>
</dbReference>
<keyword evidence="4 5" id="KW-0653">Protein transport</keyword>
<evidence type="ECO:0000259" key="7">
    <source>
        <dbReference type="PROSITE" id="PS51310"/>
    </source>
</evidence>
<comment type="similarity">
    <text evidence="5 6">Belongs to the VPS28 family.</text>
</comment>
<sequence length="229" mass="25967">MEPVKLYESPRERRKFDDLGDLYALIKTTEKLEKAYARDAIVPEDYERACLRLISQFKTSESALLRDGTITSTDEFMREYKMDCPRARERLLRIGVPATILHQSAGNADAADSAVRVAECVQHFITAMDALKLEQRAVDEVQPLVSDLVNSLSRVPNARVETGREKLADWLVHTFPESEPVQLNAMRAAEEISDDQARQLLFDLDAAYSEFHRSLRSNDDGGSRSPHKQ</sequence>
<evidence type="ECO:0000259" key="8">
    <source>
        <dbReference type="PROSITE" id="PS51313"/>
    </source>
</evidence>
<evidence type="ECO:0000256" key="1">
    <source>
        <dbReference type="ARBA" id="ARBA00004177"/>
    </source>
</evidence>
<keyword evidence="10" id="KW-1185">Reference proteome</keyword>
<organism evidence="9 10">
    <name type="scientific">Chrysophaeum taylorii</name>
    <dbReference type="NCBI Taxonomy" id="2483200"/>
    <lineage>
        <taxon>Eukaryota</taxon>
        <taxon>Sar</taxon>
        <taxon>Stramenopiles</taxon>
        <taxon>Ochrophyta</taxon>
        <taxon>Pelagophyceae</taxon>
        <taxon>Pelagomonadales</taxon>
        <taxon>Pelagomonadaceae</taxon>
        <taxon>Chrysophaeum</taxon>
    </lineage>
</organism>
<dbReference type="SUPFAM" id="SSF140427">
    <property type="entry name" value="VPS28 C-terminal domain-like"/>
    <property type="match status" value="1"/>
</dbReference>
<dbReference type="Gene3D" id="1.20.1440.200">
    <property type="match status" value="1"/>
</dbReference>
<keyword evidence="3 5" id="KW-0967">Endosome</keyword>
<comment type="subcellular location">
    <subcellularLocation>
        <location evidence="1">Endosome</location>
    </subcellularLocation>
</comment>
<keyword evidence="2 5" id="KW-0813">Transport</keyword>
<dbReference type="InterPro" id="IPR007143">
    <property type="entry name" value="Vps28"/>
</dbReference>
<accession>A0AAD7XPI3</accession>
<evidence type="ECO:0000256" key="2">
    <source>
        <dbReference type="ARBA" id="ARBA00022448"/>
    </source>
</evidence>
<evidence type="ECO:0000256" key="6">
    <source>
        <dbReference type="PROSITE-ProRule" id="PRU00642"/>
    </source>
</evidence>
<feature type="domain" description="VPS28 N-terminal" evidence="8">
    <location>
        <begin position="1"/>
        <end position="102"/>
    </location>
</feature>
<evidence type="ECO:0000256" key="4">
    <source>
        <dbReference type="ARBA" id="ARBA00022927"/>
    </source>
</evidence>
<dbReference type="PANTHER" id="PTHR12937:SF0">
    <property type="entry name" value="VACUOLAR PROTEIN SORTING-ASSOCIATED PROTEIN 28 HOMOLOG"/>
    <property type="match status" value="1"/>
</dbReference>
<dbReference type="SUPFAM" id="SSF140111">
    <property type="entry name" value="Endosomal sorting complex assembly domain"/>
    <property type="match status" value="1"/>
</dbReference>
<dbReference type="FunFam" id="1.20.120.1130:FF:000001">
    <property type="entry name" value="Vacuolar protein sorting-associated protein 28 homolog"/>
    <property type="match status" value="1"/>
</dbReference>
<dbReference type="PIRSF" id="PIRSF017535">
    <property type="entry name" value="VPS28"/>
    <property type="match status" value="1"/>
</dbReference>
<dbReference type="GO" id="GO:0044877">
    <property type="term" value="F:protein-containing complex binding"/>
    <property type="evidence" value="ECO:0007669"/>
    <property type="project" value="TreeGrafter"/>
</dbReference>
<protein>
    <recommendedName>
        <fullName evidence="5">Vacuolar protein sorting-associated protein 28 homolog</fullName>
    </recommendedName>
</protein>
<dbReference type="GO" id="GO:0000813">
    <property type="term" value="C:ESCRT I complex"/>
    <property type="evidence" value="ECO:0007669"/>
    <property type="project" value="UniProtKB-UniRule"/>
</dbReference>